<keyword evidence="4 15" id="KW-0812">Transmembrane</keyword>
<feature type="transmembrane region" description="Helical" evidence="15">
    <location>
        <begin position="134"/>
        <end position="152"/>
    </location>
</feature>
<keyword evidence="16" id="KW-1185">Reference proteome</keyword>
<organism evidence="16 17">
    <name type="scientific">Aplysia californica</name>
    <name type="common">California sea hare</name>
    <dbReference type="NCBI Taxonomy" id="6500"/>
    <lineage>
        <taxon>Eukaryota</taxon>
        <taxon>Metazoa</taxon>
        <taxon>Spiralia</taxon>
        <taxon>Lophotrochozoa</taxon>
        <taxon>Mollusca</taxon>
        <taxon>Gastropoda</taxon>
        <taxon>Heterobranchia</taxon>
        <taxon>Euthyneura</taxon>
        <taxon>Tectipleura</taxon>
        <taxon>Aplysiida</taxon>
        <taxon>Aplysioidea</taxon>
        <taxon>Aplysiidae</taxon>
        <taxon>Aplysia</taxon>
    </lineage>
</organism>
<proteinExistence type="inferred from homology"/>
<evidence type="ECO:0000256" key="10">
    <source>
        <dbReference type="ARBA" id="ARBA00023136"/>
    </source>
</evidence>
<evidence type="ECO:0000256" key="9">
    <source>
        <dbReference type="ARBA" id="ARBA00023065"/>
    </source>
</evidence>
<keyword evidence="10 15" id="KW-0472">Membrane</keyword>
<name>A0ABM1VQU9_APLCA</name>
<evidence type="ECO:0000256" key="6">
    <source>
        <dbReference type="ARBA" id="ARBA00022979"/>
    </source>
</evidence>
<dbReference type="InterPro" id="IPR038377">
    <property type="entry name" value="Na/Glc_symporter_sf"/>
</dbReference>
<dbReference type="InterPro" id="IPR052244">
    <property type="entry name" value="Choline_transporter"/>
</dbReference>
<protein>
    <submittedName>
        <fullName evidence="17">High-affinity choline transporter 1</fullName>
    </submittedName>
</protein>
<dbReference type="CDD" id="cd11474">
    <property type="entry name" value="SLC5sbd_CHT"/>
    <property type="match status" value="1"/>
</dbReference>
<evidence type="ECO:0000256" key="8">
    <source>
        <dbReference type="ARBA" id="ARBA00023053"/>
    </source>
</evidence>
<evidence type="ECO:0000256" key="13">
    <source>
        <dbReference type="RuleBase" id="RU362091"/>
    </source>
</evidence>
<feature type="transmembrane region" description="Helical" evidence="15">
    <location>
        <begin position="386"/>
        <end position="405"/>
    </location>
</feature>
<dbReference type="RefSeq" id="XP_035824791.1">
    <property type="nucleotide sequence ID" value="XM_035968898.1"/>
</dbReference>
<accession>A0ABM1VQU9</accession>
<dbReference type="Pfam" id="PF00474">
    <property type="entry name" value="SSF"/>
    <property type="match status" value="2"/>
</dbReference>
<keyword evidence="7 15" id="KW-1133">Transmembrane helix</keyword>
<keyword evidence="5" id="KW-0769">Symport</keyword>
<keyword evidence="12" id="KW-0739">Sodium transport</keyword>
<evidence type="ECO:0000256" key="14">
    <source>
        <dbReference type="SAM" id="MobiDB-lite"/>
    </source>
</evidence>
<evidence type="ECO:0000256" key="5">
    <source>
        <dbReference type="ARBA" id="ARBA00022847"/>
    </source>
</evidence>
<keyword evidence="8" id="KW-0915">Sodium</keyword>
<dbReference type="PROSITE" id="PS50283">
    <property type="entry name" value="NA_SOLUT_SYMP_3"/>
    <property type="match status" value="2"/>
</dbReference>
<evidence type="ECO:0000313" key="17">
    <source>
        <dbReference type="RefSeq" id="XP_035824791.1"/>
    </source>
</evidence>
<reference evidence="17" key="1">
    <citation type="submission" date="2025-08" db="UniProtKB">
        <authorList>
            <consortium name="RefSeq"/>
        </authorList>
    </citation>
    <scope>IDENTIFICATION</scope>
</reference>
<evidence type="ECO:0000256" key="3">
    <source>
        <dbReference type="ARBA" id="ARBA00022448"/>
    </source>
</evidence>
<evidence type="ECO:0000313" key="16">
    <source>
        <dbReference type="Proteomes" id="UP000694888"/>
    </source>
</evidence>
<feature type="region of interest" description="Disordered" evidence="14">
    <location>
        <begin position="427"/>
        <end position="461"/>
    </location>
</feature>
<evidence type="ECO:0000256" key="1">
    <source>
        <dbReference type="ARBA" id="ARBA00004141"/>
    </source>
</evidence>
<comment type="similarity">
    <text evidence="2 13">Belongs to the sodium:solute symporter (SSF) (TC 2.A.21) family.</text>
</comment>
<sequence>MAIHVPGLISIIIFYLIILAIGIFAARKTGFRATNLKINDVMLANRSIGILVGCFTMTATWVGGGYINGSTEATYASGLVWCQAPVGYSLGLAFSATLKVILDINLETAIIVSAAISLAYTLVGGLYSVAYTDVVQLICMFIGLWLCVPFAMTHDATIPITTNSSEPWLGEVMPSDIGLYMDYAILLVLGGIPWQEQIGNKHWSATDYGLPEISADDQTLTLPLVMRYLCPPVVTFIGLGAVSAAVMSSTDSSILSSSSMFSRNVFGVIYKRITNEEPSETMQVWVMRGAQVVVAVLSCVMAITVSSIYDLFVLCSDFVFVCLFPQLVCVMYLKGSNAYGSFSAFVLGLFFRFMGGESTLGIPAAIKYPWYDEDTGTQLFPFRTLSMLISLFTLICVSYFTDFLFKSKYLPLDMDFYGCFQHLKADQPDDKSSHAQNSEQTIKRFETKGRPDDKNSMKMTDMEQHNTAYRRVI</sequence>
<dbReference type="PANTHER" id="PTHR45897">
    <property type="entry name" value="HIGH-AFFINITY CHOLINE TRANSPORTER 1"/>
    <property type="match status" value="1"/>
</dbReference>
<feature type="transmembrane region" description="Helical" evidence="15">
    <location>
        <begin position="6"/>
        <end position="26"/>
    </location>
</feature>
<evidence type="ECO:0000256" key="7">
    <source>
        <dbReference type="ARBA" id="ARBA00022989"/>
    </source>
</evidence>
<keyword evidence="3" id="KW-0813">Transport</keyword>
<dbReference type="PANTHER" id="PTHR45897:SF4">
    <property type="entry name" value="HIGH-AFFINITY CHOLINE TRANSPORTER 1"/>
    <property type="match status" value="1"/>
</dbReference>
<keyword evidence="6" id="KW-0530">Neurotransmitter biosynthesis</keyword>
<keyword evidence="11" id="KW-0325">Glycoprotein</keyword>
<evidence type="ECO:0000256" key="2">
    <source>
        <dbReference type="ARBA" id="ARBA00006434"/>
    </source>
</evidence>
<comment type="subcellular location">
    <subcellularLocation>
        <location evidence="1">Membrane</location>
        <topology evidence="1">Multi-pass membrane protein</topology>
    </subcellularLocation>
</comment>
<dbReference type="InterPro" id="IPR001734">
    <property type="entry name" value="Na/solute_symporter"/>
</dbReference>
<feature type="compositionally biased region" description="Basic and acidic residues" evidence="14">
    <location>
        <begin position="441"/>
        <end position="461"/>
    </location>
</feature>
<feature type="transmembrane region" description="Helical" evidence="15">
    <location>
        <begin position="47"/>
        <end position="67"/>
    </location>
</feature>
<evidence type="ECO:0000256" key="4">
    <source>
        <dbReference type="ARBA" id="ARBA00022692"/>
    </source>
</evidence>
<evidence type="ECO:0000256" key="15">
    <source>
        <dbReference type="SAM" id="Phobius"/>
    </source>
</evidence>
<dbReference type="Gene3D" id="1.20.1730.10">
    <property type="entry name" value="Sodium/glucose cotransporter"/>
    <property type="match status" value="3"/>
</dbReference>
<keyword evidence="9" id="KW-0406">Ion transport</keyword>
<gene>
    <name evidence="17" type="primary">LOC101853228</name>
</gene>
<feature type="transmembrane region" description="Helical" evidence="15">
    <location>
        <begin position="285"/>
        <end position="305"/>
    </location>
</feature>
<evidence type="ECO:0000256" key="12">
    <source>
        <dbReference type="ARBA" id="ARBA00023201"/>
    </source>
</evidence>
<evidence type="ECO:0000256" key="11">
    <source>
        <dbReference type="ARBA" id="ARBA00023180"/>
    </source>
</evidence>
<dbReference type="GeneID" id="101853228"/>
<feature type="transmembrane region" description="Helical" evidence="15">
    <location>
        <begin position="73"/>
        <end position="94"/>
    </location>
</feature>
<dbReference type="Proteomes" id="UP000694888">
    <property type="component" value="Unplaced"/>
</dbReference>
<feature type="transmembrane region" description="Helical" evidence="15">
    <location>
        <begin position="106"/>
        <end position="128"/>
    </location>
</feature>
<feature type="transmembrane region" description="Helical" evidence="15">
    <location>
        <begin position="345"/>
        <end position="366"/>
    </location>
</feature>